<feature type="domain" description="Glycosyl transferase family 1" evidence="2">
    <location>
        <begin position="181"/>
        <end position="350"/>
    </location>
</feature>
<evidence type="ECO:0000313" key="4">
    <source>
        <dbReference type="EMBL" id="OGY29743.1"/>
    </source>
</evidence>
<keyword evidence="1" id="KW-0808">Transferase</keyword>
<dbReference type="Proteomes" id="UP000177821">
    <property type="component" value="Unassembled WGS sequence"/>
</dbReference>
<protein>
    <recommendedName>
        <fullName evidence="6">Glycosyl transferase family 1 domain-containing protein</fullName>
    </recommendedName>
</protein>
<dbReference type="InterPro" id="IPR001296">
    <property type="entry name" value="Glyco_trans_1"/>
</dbReference>
<feature type="domain" description="Glycosyltransferase subfamily 4-like N-terminal" evidence="3">
    <location>
        <begin position="96"/>
        <end position="172"/>
    </location>
</feature>
<name>A0A1G1WPW8_9BACT</name>
<proteinExistence type="predicted"/>
<organism evidence="4 5">
    <name type="scientific">Candidatus Woykebacteria bacterium RIFCSPHIGHO2_02_FULL_43_16b</name>
    <dbReference type="NCBI Taxonomy" id="1802601"/>
    <lineage>
        <taxon>Bacteria</taxon>
        <taxon>Candidatus Woykeibacteriota</taxon>
    </lineage>
</organism>
<dbReference type="GO" id="GO:0009103">
    <property type="term" value="P:lipopolysaccharide biosynthetic process"/>
    <property type="evidence" value="ECO:0007669"/>
    <property type="project" value="TreeGrafter"/>
</dbReference>
<dbReference type="Pfam" id="PF13439">
    <property type="entry name" value="Glyco_transf_4"/>
    <property type="match status" value="1"/>
</dbReference>
<dbReference type="AlphaFoldDB" id="A0A1G1WPW8"/>
<evidence type="ECO:0000256" key="1">
    <source>
        <dbReference type="ARBA" id="ARBA00022679"/>
    </source>
</evidence>
<dbReference type="Pfam" id="PF00534">
    <property type="entry name" value="Glycos_transf_1"/>
    <property type="match status" value="1"/>
</dbReference>
<accession>A0A1G1WPW8</accession>
<evidence type="ECO:0008006" key="6">
    <source>
        <dbReference type="Google" id="ProtNLM"/>
    </source>
</evidence>
<dbReference type="Gene3D" id="3.40.50.2000">
    <property type="entry name" value="Glycogen Phosphorylase B"/>
    <property type="match status" value="2"/>
</dbReference>
<gene>
    <name evidence="4" type="ORF">A3J50_00790</name>
</gene>
<sequence length="381" mass="42909">MKVGIDARVLGTQRALDVYLRNILVSYPKTRPEDQITLLVSNESQKTLVPKDRFQFRLVPASHTFIEHFNFKKNIVDFDVFWHPDNREFINCISNSVVTIHDLLPIKFPEIVLSKDPFLNFRQKVYFRMLKSAWKKAKTIITVSQSSASDIEEIIGVSKNKINVVYNGVSRDFFKIRTDEEKKKAQAKYRIESPYIFYIGGLNAHKNVATLIRAMSLVKHKNIRLVIGGKTDSDNSSGQNIYQEILSQAKKLGVSDRLVFSGFIQDEDLPAIYQGAKVFVYPSFYEGFGLPPLEALASGVPVICSNSASLPEVVGEAGILIDPNDYEGFAKGVDRILEDSKLANSLINKGLLRASEFSWEKAAGDVYNILIESYAKNQAKN</sequence>
<dbReference type="EMBL" id="MHCX01000014">
    <property type="protein sequence ID" value="OGY29743.1"/>
    <property type="molecule type" value="Genomic_DNA"/>
</dbReference>
<evidence type="ECO:0000259" key="3">
    <source>
        <dbReference type="Pfam" id="PF13439"/>
    </source>
</evidence>
<reference evidence="4 5" key="1">
    <citation type="journal article" date="2016" name="Nat. Commun.">
        <title>Thousands of microbial genomes shed light on interconnected biogeochemical processes in an aquifer system.</title>
        <authorList>
            <person name="Anantharaman K."/>
            <person name="Brown C.T."/>
            <person name="Hug L.A."/>
            <person name="Sharon I."/>
            <person name="Castelle C.J."/>
            <person name="Probst A.J."/>
            <person name="Thomas B.C."/>
            <person name="Singh A."/>
            <person name="Wilkins M.J."/>
            <person name="Karaoz U."/>
            <person name="Brodie E.L."/>
            <person name="Williams K.H."/>
            <person name="Hubbard S.S."/>
            <person name="Banfield J.F."/>
        </authorList>
    </citation>
    <scope>NUCLEOTIDE SEQUENCE [LARGE SCALE GENOMIC DNA]</scope>
</reference>
<dbReference type="FunFam" id="3.40.50.2000:FF:000119">
    <property type="entry name" value="Glycosyl transferase group 1"/>
    <property type="match status" value="1"/>
</dbReference>
<evidence type="ECO:0000259" key="2">
    <source>
        <dbReference type="Pfam" id="PF00534"/>
    </source>
</evidence>
<dbReference type="InterPro" id="IPR028098">
    <property type="entry name" value="Glyco_trans_4-like_N"/>
</dbReference>
<dbReference type="SUPFAM" id="SSF53756">
    <property type="entry name" value="UDP-Glycosyltransferase/glycogen phosphorylase"/>
    <property type="match status" value="1"/>
</dbReference>
<dbReference type="PANTHER" id="PTHR46401">
    <property type="entry name" value="GLYCOSYLTRANSFERASE WBBK-RELATED"/>
    <property type="match status" value="1"/>
</dbReference>
<comment type="caution">
    <text evidence="4">The sequence shown here is derived from an EMBL/GenBank/DDBJ whole genome shotgun (WGS) entry which is preliminary data.</text>
</comment>
<dbReference type="GO" id="GO:0016757">
    <property type="term" value="F:glycosyltransferase activity"/>
    <property type="evidence" value="ECO:0007669"/>
    <property type="project" value="InterPro"/>
</dbReference>
<dbReference type="PANTHER" id="PTHR46401:SF2">
    <property type="entry name" value="GLYCOSYLTRANSFERASE WBBK-RELATED"/>
    <property type="match status" value="1"/>
</dbReference>
<dbReference type="CDD" id="cd03809">
    <property type="entry name" value="GT4_MtfB-like"/>
    <property type="match status" value="1"/>
</dbReference>
<evidence type="ECO:0000313" key="5">
    <source>
        <dbReference type="Proteomes" id="UP000177821"/>
    </source>
</evidence>